<dbReference type="EMBL" id="JANPWB010000010">
    <property type="protein sequence ID" value="KAJ1138722.1"/>
    <property type="molecule type" value="Genomic_DNA"/>
</dbReference>
<comment type="caution">
    <text evidence="1">The sequence shown here is derived from an EMBL/GenBank/DDBJ whole genome shotgun (WGS) entry which is preliminary data.</text>
</comment>
<organism evidence="1 2">
    <name type="scientific">Pleurodeles waltl</name>
    <name type="common">Iberian ribbed newt</name>
    <dbReference type="NCBI Taxonomy" id="8319"/>
    <lineage>
        <taxon>Eukaryota</taxon>
        <taxon>Metazoa</taxon>
        <taxon>Chordata</taxon>
        <taxon>Craniata</taxon>
        <taxon>Vertebrata</taxon>
        <taxon>Euteleostomi</taxon>
        <taxon>Amphibia</taxon>
        <taxon>Batrachia</taxon>
        <taxon>Caudata</taxon>
        <taxon>Salamandroidea</taxon>
        <taxon>Salamandridae</taxon>
        <taxon>Pleurodelinae</taxon>
        <taxon>Pleurodeles</taxon>
    </lineage>
</organism>
<protein>
    <submittedName>
        <fullName evidence="1">Uncharacterized protein</fullName>
    </submittedName>
</protein>
<evidence type="ECO:0000313" key="2">
    <source>
        <dbReference type="Proteomes" id="UP001066276"/>
    </source>
</evidence>
<keyword evidence="2" id="KW-1185">Reference proteome</keyword>
<proteinExistence type="predicted"/>
<gene>
    <name evidence="1" type="ORF">NDU88_005103</name>
</gene>
<reference evidence="1" key="1">
    <citation type="journal article" date="2022" name="bioRxiv">
        <title>Sequencing and chromosome-scale assembly of the giantPleurodeles waltlgenome.</title>
        <authorList>
            <person name="Brown T."/>
            <person name="Elewa A."/>
            <person name="Iarovenko S."/>
            <person name="Subramanian E."/>
            <person name="Araus A.J."/>
            <person name="Petzold A."/>
            <person name="Susuki M."/>
            <person name="Suzuki K.-i.T."/>
            <person name="Hayashi T."/>
            <person name="Toyoda A."/>
            <person name="Oliveira C."/>
            <person name="Osipova E."/>
            <person name="Leigh N.D."/>
            <person name="Simon A."/>
            <person name="Yun M.H."/>
        </authorList>
    </citation>
    <scope>NUCLEOTIDE SEQUENCE</scope>
    <source>
        <strain evidence="1">20211129_DDA</strain>
        <tissue evidence="1">Liver</tissue>
    </source>
</reference>
<dbReference type="AlphaFoldDB" id="A0AAV7QHD0"/>
<accession>A0AAV7QHD0</accession>
<dbReference type="Proteomes" id="UP001066276">
    <property type="component" value="Chromosome 6"/>
</dbReference>
<name>A0AAV7QHD0_PLEWA</name>
<evidence type="ECO:0000313" key="1">
    <source>
        <dbReference type="EMBL" id="KAJ1138722.1"/>
    </source>
</evidence>
<sequence>MAIHVNLVDSSQAVFTVFWAEHNPHLISRRLVVYRPHRLDADSWPVESFGAVKAIDAAKVAKASKELKKSEDATTSRQEARLAIQVLVILDSYPCQDYRKPGRDDNVCRMQALPGRRRCPWEEYSTQ</sequence>